<organism evidence="10 11">
    <name type="scientific">Bacillus carboniphilus</name>
    <dbReference type="NCBI Taxonomy" id="86663"/>
    <lineage>
        <taxon>Bacteria</taxon>
        <taxon>Bacillati</taxon>
        <taxon>Bacillota</taxon>
        <taxon>Bacilli</taxon>
        <taxon>Bacillales</taxon>
        <taxon>Bacillaceae</taxon>
        <taxon>Bacillus</taxon>
    </lineage>
</organism>
<comment type="caution">
    <text evidence="10">The sequence shown here is derived from an EMBL/GenBank/DDBJ whole genome shotgun (WGS) entry which is preliminary data.</text>
</comment>
<keyword evidence="11" id="KW-1185">Reference proteome</keyword>
<feature type="transmembrane region" description="Helical" evidence="8">
    <location>
        <begin position="175"/>
        <end position="196"/>
    </location>
</feature>
<keyword evidence="5 8" id="KW-0812">Transmembrane</keyword>
<evidence type="ECO:0000256" key="8">
    <source>
        <dbReference type="SAM" id="Phobius"/>
    </source>
</evidence>
<keyword evidence="3" id="KW-0813">Transport</keyword>
<dbReference type="PANTHER" id="PTHR30294">
    <property type="entry name" value="MEMBRANE COMPONENT OF ABC TRANSPORTER YHHJ-RELATED"/>
    <property type="match status" value="1"/>
</dbReference>
<feature type="transmembrane region" description="Helical" evidence="8">
    <location>
        <begin position="342"/>
        <end position="358"/>
    </location>
</feature>
<evidence type="ECO:0000256" key="7">
    <source>
        <dbReference type="ARBA" id="ARBA00023136"/>
    </source>
</evidence>
<feature type="transmembrane region" description="Helical" evidence="8">
    <location>
        <begin position="216"/>
        <end position="242"/>
    </location>
</feature>
<evidence type="ECO:0000256" key="2">
    <source>
        <dbReference type="ARBA" id="ARBA00007783"/>
    </source>
</evidence>
<feature type="domain" description="ABC transmembrane type-2" evidence="9">
    <location>
        <begin position="131"/>
        <end position="363"/>
    </location>
</feature>
<comment type="similarity">
    <text evidence="2">Belongs to the ABC-2 integral membrane protein family.</text>
</comment>
<evidence type="ECO:0000256" key="3">
    <source>
        <dbReference type="ARBA" id="ARBA00022448"/>
    </source>
</evidence>
<dbReference type="InterPro" id="IPR013525">
    <property type="entry name" value="ABC2_TM"/>
</dbReference>
<dbReference type="PANTHER" id="PTHR30294:SF45">
    <property type="entry name" value="LINEARMYCIN RESISTANCE PERMEASE PROTEIN LNRN"/>
    <property type="match status" value="1"/>
</dbReference>
<dbReference type="InterPro" id="IPR051449">
    <property type="entry name" value="ABC-2_transporter_component"/>
</dbReference>
<proteinExistence type="inferred from homology"/>
<dbReference type="RefSeq" id="WP_343799980.1">
    <property type="nucleotide sequence ID" value="NZ_BAAADJ010000024.1"/>
</dbReference>
<feature type="transmembrane region" description="Helical" evidence="8">
    <location>
        <begin position="16"/>
        <end position="35"/>
    </location>
</feature>
<evidence type="ECO:0000256" key="6">
    <source>
        <dbReference type="ARBA" id="ARBA00022989"/>
    </source>
</evidence>
<feature type="transmembrane region" description="Helical" evidence="8">
    <location>
        <begin position="254"/>
        <end position="275"/>
    </location>
</feature>
<reference evidence="11" key="1">
    <citation type="journal article" date="2019" name="Int. J. Syst. Evol. Microbiol.">
        <title>The Global Catalogue of Microorganisms (GCM) 10K type strain sequencing project: providing services to taxonomists for standard genome sequencing and annotation.</title>
        <authorList>
            <consortium name="The Broad Institute Genomics Platform"/>
            <consortium name="The Broad Institute Genome Sequencing Center for Infectious Disease"/>
            <person name="Wu L."/>
            <person name="Ma J."/>
        </authorList>
    </citation>
    <scope>NUCLEOTIDE SEQUENCE [LARGE SCALE GENOMIC DNA]</scope>
    <source>
        <strain evidence="11">JCM 9731</strain>
    </source>
</reference>
<gene>
    <name evidence="10" type="ORF">GCM10008967_27560</name>
</gene>
<evidence type="ECO:0000313" key="10">
    <source>
        <dbReference type="EMBL" id="GAA0335204.1"/>
    </source>
</evidence>
<comment type="subcellular location">
    <subcellularLocation>
        <location evidence="1">Cell membrane</location>
        <topology evidence="1">Multi-pass membrane protein</topology>
    </subcellularLocation>
</comment>
<evidence type="ECO:0000259" key="9">
    <source>
        <dbReference type="PROSITE" id="PS51012"/>
    </source>
</evidence>
<keyword evidence="7 8" id="KW-0472">Membrane</keyword>
<dbReference type="Pfam" id="PF12698">
    <property type="entry name" value="ABC2_membrane_3"/>
    <property type="match status" value="1"/>
</dbReference>
<keyword evidence="6 8" id="KW-1133">Transmembrane helix</keyword>
<dbReference type="Proteomes" id="UP001500782">
    <property type="component" value="Unassembled WGS sequence"/>
</dbReference>
<keyword evidence="4" id="KW-1003">Cell membrane</keyword>
<evidence type="ECO:0000256" key="5">
    <source>
        <dbReference type="ARBA" id="ARBA00022692"/>
    </source>
</evidence>
<accession>A0ABP3G440</accession>
<dbReference type="InterPro" id="IPR047817">
    <property type="entry name" value="ABC2_TM_bact-type"/>
</dbReference>
<dbReference type="PROSITE" id="PS51012">
    <property type="entry name" value="ABC_TM2"/>
    <property type="match status" value="1"/>
</dbReference>
<name>A0ABP3G440_9BACI</name>
<feature type="transmembrane region" description="Helical" evidence="8">
    <location>
        <begin position="282"/>
        <end position="301"/>
    </location>
</feature>
<evidence type="ECO:0000256" key="1">
    <source>
        <dbReference type="ARBA" id="ARBA00004651"/>
    </source>
</evidence>
<evidence type="ECO:0000313" key="11">
    <source>
        <dbReference type="Proteomes" id="UP001500782"/>
    </source>
</evidence>
<dbReference type="Gene3D" id="3.40.1710.10">
    <property type="entry name" value="abc type-2 transporter like domain"/>
    <property type="match status" value="1"/>
</dbReference>
<sequence>MSILLFTLKRILRNKVQLFFILLFPFAFMSFGFIGEQPSIKVAVIDKDQTPFTERLKDGLEQRAKIRHVEEEHMEEKLLSLRIDYIIVIDNGFTDKVIRGEGGGITSYSVKESNFSVPVRIFLEQWIGHAKAIAKAVDNEPESFYKEFEEYDETGALKIQEELVADPGISRTRTVMGYLIISVLYTSIIVGLYIILNKNNHTLIRTLAAPISLKSYMFQTVSSFILISIIQMTLVLLVLKWVYKLYLGDSALSIYLMLTLFSLVSVSFGVAISSFSKNITQACLIGVGVMAPMAMLGGAYFPLDYAPESLQTVSQFTPVSWVLTGIEKLLQGESITSLGKEMGILLLFAVIFFLLGTFRKVDIAK</sequence>
<protein>
    <recommendedName>
        <fullName evidence="9">ABC transmembrane type-2 domain-containing protein</fullName>
    </recommendedName>
</protein>
<dbReference type="EMBL" id="BAAADJ010000024">
    <property type="protein sequence ID" value="GAA0335204.1"/>
    <property type="molecule type" value="Genomic_DNA"/>
</dbReference>
<evidence type="ECO:0000256" key="4">
    <source>
        <dbReference type="ARBA" id="ARBA00022475"/>
    </source>
</evidence>